<proteinExistence type="predicted"/>
<reference evidence="2" key="1">
    <citation type="journal article" date="2019" name="Int. J. Syst. Evol. Microbiol.">
        <title>The Global Catalogue of Microorganisms (GCM) 10K type strain sequencing project: providing services to taxonomists for standard genome sequencing and annotation.</title>
        <authorList>
            <consortium name="The Broad Institute Genomics Platform"/>
            <consortium name="The Broad Institute Genome Sequencing Center for Infectious Disease"/>
            <person name="Wu L."/>
            <person name="Ma J."/>
        </authorList>
    </citation>
    <scope>NUCLEOTIDE SEQUENCE [LARGE SCALE GENOMIC DNA]</scope>
    <source>
        <strain evidence="2">JCM 17925</strain>
    </source>
</reference>
<keyword evidence="2" id="KW-1185">Reference proteome</keyword>
<comment type="caution">
    <text evidence="1">The sequence shown here is derived from an EMBL/GenBank/DDBJ whole genome shotgun (WGS) entry which is preliminary data.</text>
</comment>
<name>A0ABP8JWA8_9BACT</name>
<dbReference type="EMBL" id="BAABHB010000001">
    <property type="protein sequence ID" value="GAA4396742.1"/>
    <property type="molecule type" value="Genomic_DNA"/>
</dbReference>
<organism evidence="1 2">
    <name type="scientific">Nibrella viscosa</name>
    <dbReference type="NCBI Taxonomy" id="1084524"/>
    <lineage>
        <taxon>Bacteria</taxon>
        <taxon>Pseudomonadati</taxon>
        <taxon>Bacteroidota</taxon>
        <taxon>Cytophagia</taxon>
        <taxon>Cytophagales</taxon>
        <taxon>Spirosomataceae</taxon>
        <taxon>Nibrella</taxon>
    </lineage>
</organism>
<evidence type="ECO:0000313" key="2">
    <source>
        <dbReference type="Proteomes" id="UP001500936"/>
    </source>
</evidence>
<protein>
    <submittedName>
        <fullName evidence="1">Uncharacterized protein</fullName>
    </submittedName>
</protein>
<evidence type="ECO:0000313" key="1">
    <source>
        <dbReference type="EMBL" id="GAA4396742.1"/>
    </source>
</evidence>
<dbReference type="Proteomes" id="UP001500936">
    <property type="component" value="Unassembled WGS sequence"/>
</dbReference>
<gene>
    <name evidence="1" type="ORF">GCM10023187_05230</name>
</gene>
<accession>A0ABP8JWA8</accession>
<sequence length="96" mass="10829">MVSIADVLVSEQDRQSLFWLVKTKVYYWVCIPGAQNGTRILLDAGSEQAQGIVPDIQPDRSVQDLIDQRDVDMEATHKLIQNARTADSQTKSDKLR</sequence>